<evidence type="ECO:0000313" key="2">
    <source>
        <dbReference type="Proteomes" id="UP001305414"/>
    </source>
</evidence>
<proteinExistence type="predicted"/>
<evidence type="ECO:0000313" key="1">
    <source>
        <dbReference type="EMBL" id="KAK5624378.1"/>
    </source>
</evidence>
<dbReference type="Proteomes" id="UP001305414">
    <property type="component" value="Unassembled WGS sequence"/>
</dbReference>
<protein>
    <submittedName>
        <fullName evidence="1">Uncharacterized protein</fullName>
    </submittedName>
</protein>
<organism evidence="1 2">
    <name type="scientific">Xylaria bambusicola</name>
    <dbReference type="NCBI Taxonomy" id="326684"/>
    <lineage>
        <taxon>Eukaryota</taxon>
        <taxon>Fungi</taxon>
        <taxon>Dikarya</taxon>
        <taxon>Ascomycota</taxon>
        <taxon>Pezizomycotina</taxon>
        <taxon>Sordariomycetes</taxon>
        <taxon>Xylariomycetidae</taxon>
        <taxon>Xylariales</taxon>
        <taxon>Xylariaceae</taxon>
        <taxon>Xylaria</taxon>
    </lineage>
</organism>
<keyword evidence="2" id="KW-1185">Reference proteome</keyword>
<reference evidence="1 2" key="1">
    <citation type="submission" date="2023-10" db="EMBL/GenBank/DDBJ databases">
        <title>Draft genome sequence of Xylaria bambusicola isolate GMP-LS, the root and basal stem rot pathogen of sugarcane in Indonesia.</title>
        <authorList>
            <person name="Selvaraj P."/>
            <person name="Muralishankar V."/>
            <person name="Muruganantham S."/>
            <person name="Sp S."/>
            <person name="Haryani S."/>
            <person name="Lau K.J.X."/>
            <person name="Naqvi N.I."/>
        </authorList>
    </citation>
    <scope>NUCLEOTIDE SEQUENCE [LARGE SCALE GENOMIC DNA]</scope>
    <source>
        <strain evidence="1">GMP-LS</strain>
    </source>
</reference>
<dbReference type="EMBL" id="JAWHQM010000001">
    <property type="protein sequence ID" value="KAK5624378.1"/>
    <property type="molecule type" value="Genomic_DNA"/>
</dbReference>
<comment type="caution">
    <text evidence="1">The sequence shown here is derived from an EMBL/GenBank/DDBJ whole genome shotgun (WGS) entry which is preliminary data.</text>
</comment>
<sequence length="95" mass="10027">MHEFVEVAHEDCVKVSEMLRGMCCTIGTSSCDKGCPTVESIVKAIKEAVGIGAANLVYSKIGFTILPSLATSNIFVVDQPGEQLASIAYSSILVC</sequence>
<name>A0AAN7UA62_9PEZI</name>
<accession>A0AAN7UA62</accession>
<gene>
    <name evidence="1" type="ORF">RRF57_000094</name>
</gene>
<dbReference type="AlphaFoldDB" id="A0AAN7UA62"/>